<feature type="transmembrane region" description="Helical" evidence="2">
    <location>
        <begin position="36"/>
        <end position="58"/>
    </location>
</feature>
<keyword evidence="4" id="KW-1185">Reference proteome</keyword>
<dbReference type="AlphaFoldDB" id="A0A8H5B9T1"/>
<protein>
    <recommendedName>
        <fullName evidence="5">Transmembrane protein</fullName>
    </recommendedName>
</protein>
<evidence type="ECO:0000256" key="2">
    <source>
        <dbReference type="SAM" id="Phobius"/>
    </source>
</evidence>
<evidence type="ECO:0000256" key="1">
    <source>
        <dbReference type="SAM" id="MobiDB-lite"/>
    </source>
</evidence>
<organism evidence="3 4">
    <name type="scientific">Psilocybe cf. subviscida</name>
    <dbReference type="NCBI Taxonomy" id="2480587"/>
    <lineage>
        <taxon>Eukaryota</taxon>
        <taxon>Fungi</taxon>
        <taxon>Dikarya</taxon>
        <taxon>Basidiomycota</taxon>
        <taxon>Agaricomycotina</taxon>
        <taxon>Agaricomycetes</taxon>
        <taxon>Agaricomycetidae</taxon>
        <taxon>Agaricales</taxon>
        <taxon>Agaricineae</taxon>
        <taxon>Strophariaceae</taxon>
        <taxon>Psilocybe</taxon>
    </lineage>
</organism>
<evidence type="ECO:0000313" key="4">
    <source>
        <dbReference type="Proteomes" id="UP000567179"/>
    </source>
</evidence>
<evidence type="ECO:0008006" key="5">
    <source>
        <dbReference type="Google" id="ProtNLM"/>
    </source>
</evidence>
<keyword evidence="2" id="KW-0472">Membrane</keyword>
<dbReference type="Proteomes" id="UP000567179">
    <property type="component" value="Unassembled WGS sequence"/>
</dbReference>
<sequence length="189" mass="21208">MFPHLIDQLSWHLTVKQLIDSTIYISTRMFGRLSPLSSILMIITILVASAASSGAFLVDSALQRRQHSDIPETHSVHRQLEIVSPAGHDSNRNSRSASEAMHPSIYSGGAQEKSVSSDMGGDSQEDDREFLRDFRIGALARSKIHPVLLQQQRRDQVHQKVQMRRTFFADWDSAEGKGVHVDGQKEPHI</sequence>
<accession>A0A8H5B9T1</accession>
<name>A0A8H5B9T1_9AGAR</name>
<proteinExistence type="predicted"/>
<reference evidence="3 4" key="1">
    <citation type="journal article" date="2020" name="ISME J.">
        <title>Uncovering the hidden diversity of litter-decomposition mechanisms in mushroom-forming fungi.</title>
        <authorList>
            <person name="Floudas D."/>
            <person name="Bentzer J."/>
            <person name="Ahren D."/>
            <person name="Johansson T."/>
            <person name="Persson P."/>
            <person name="Tunlid A."/>
        </authorList>
    </citation>
    <scope>NUCLEOTIDE SEQUENCE [LARGE SCALE GENOMIC DNA]</scope>
    <source>
        <strain evidence="3 4">CBS 101986</strain>
    </source>
</reference>
<evidence type="ECO:0000313" key="3">
    <source>
        <dbReference type="EMBL" id="KAF5319415.1"/>
    </source>
</evidence>
<feature type="region of interest" description="Disordered" evidence="1">
    <location>
        <begin position="72"/>
        <end position="126"/>
    </location>
</feature>
<keyword evidence="2" id="KW-0812">Transmembrane</keyword>
<keyword evidence="2" id="KW-1133">Transmembrane helix</keyword>
<comment type="caution">
    <text evidence="3">The sequence shown here is derived from an EMBL/GenBank/DDBJ whole genome shotgun (WGS) entry which is preliminary data.</text>
</comment>
<gene>
    <name evidence="3" type="ORF">D9619_008637</name>
</gene>
<dbReference type="EMBL" id="JAACJJ010000029">
    <property type="protein sequence ID" value="KAF5319415.1"/>
    <property type="molecule type" value="Genomic_DNA"/>
</dbReference>